<evidence type="ECO:0000256" key="8">
    <source>
        <dbReference type="ARBA" id="ARBA00023136"/>
    </source>
</evidence>
<evidence type="ECO:0000313" key="13">
    <source>
        <dbReference type="EMBL" id="AMO54679.1"/>
    </source>
</evidence>
<evidence type="ECO:0000256" key="1">
    <source>
        <dbReference type="ARBA" id="ARBA00002962"/>
    </source>
</evidence>
<dbReference type="PROSITE" id="PS50005">
    <property type="entry name" value="TPR"/>
    <property type="match status" value="1"/>
</dbReference>
<dbReference type="UniPathway" id="UPA00252"/>
<dbReference type="GO" id="GO:0006779">
    <property type="term" value="P:porphyrin-containing compound biosynthetic process"/>
    <property type="evidence" value="ECO:0007669"/>
    <property type="project" value="UniProtKB-KW"/>
</dbReference>
<dbReference type="STRING" id="570277.EZMO1_0428"/>
<proteinExistence type="predicted"/>
<keyword evidence="7 11" id="KW-1133">Transmembrane helix</keyword>
<comment type="function">
    <text evidence="1">Involved in a late step of protoheme IX synthesis.</text>
</comment>
<evidence type="ECO:0000313" key="14">
    <source>
        <dbReference type="Proteomes" id="UP000071065"/>
    </source>
</evidence>
<keyword evidence="8 11" id="KW-0472">Membrane</keyword>
<evidence type="ECO:0000256" key="6">
    <source>
        <dbReference type="ARBA" id="ARBA00022692"/>
    </source>
</evidence>
<evidence type="ECO:0000256" key="7">
    <source>
        <dbReference type="ARBA" id="ARBA00022989"/>
    </source>
</evidence>
<evidence type="ECO:0000256" key="3">
    <source>
        <dbReference type="ARBA" id="ARBA00004744"/>
    </source>
</evidence>
<dbReference type="InterPro" id="IPR010817">
    <property type="entry name" value="HemY_N"/>
</dbReference>
<keyword evidence="6 11" id="KW-0812">Transmembrane</keyword>
<evidence type="ECO:0000256" key="4">
    <source>
        <dbReference type="ARBA" id="ARBA00022475"/>
    </source>
</evidence>
<sequence length="418" mass="47418">MKTFALFLLLLFGCLLLANIMVNDTGYVLIAYENMTFESTLWGLCLIIALLAGAFWVVSGLLRVLFGATSFIYPFTADARQRHARKLSIRGFAEFTHGHWKKAEKLLVQAAEAGETPLLTYLAAARAAHEAGNHDACSDYLRRADHKAPGADLAIGITQTQIQLSAGQLEQALATIKRLHKKEPRHAFVLKLLKQVYCRLNDWQSLAELLPKLKRLKVVDDEEYRRLELQSFEALFEQAANNSRGITSDDERAKPLQRIWNDLSASQRRDPVILYRYTSSLVQLGLEEKAAPVLRENLPKCYSEELILLYGKIRSNDLKRQLLFTESLLKERPNDPDLLLSAGRLALRNELWGKAREYFEASLRFRKRADTYNELGRLLAHLGEHETSNRYFQEGLLLAADTVIDLPSSGKSLQSFNI</sequence>
<dbReference type="GO" id="GO:0005886">
    <property type="term" value="C:plasma membrane"/>
    <property type="evidence" value="ECO:0007669"/>
    <property type="project" value="UniProtKB-SubCell"/>
</dbReference>
<dbReference type="Proteomes" id="UP000071065">
    <property type="component" value="Chromosome"/>
</dbReference>
<feature type="domain" description="HemY N-terminal" evidence="12">
    <location>
        <begin position="26"/>
        <end position="132"/>
    </location>
</feature>
<dbReference type="Pfam" id="PF07219">
    <property type="entry name" value="HemY_N"/>
    <property type="match status" value="1"/>
</dbReference>
<evidence type="ECO:0000256" key="5">
    <source>
        <dbReference type="ARBA" id="ARBA00022519"/>
    </source>
</evidence>
<dbReference type="SUPFAM" id="SSF48452">
    <property type="entry name" value="TPR-like"/>
    <property type="match status" value="1"/>
</dbReference>
<comment type="subcellular location">
    <subcellularLocation>
        <location evidence="2">Cell inner membrane</location>
        <topology evidence="2">Multi-pass membrane protein</topology>
    </subcellularLocation>
</comment>
<evidence type="ECO:0000259" key="12">
    <source>
        <dbReference type="Pfam" id="PF07219"/>
    </source>
</evidence>
<feature type="repeat" description="TPR" evidence="10">
    <location>
        <begin position="369"/>
        <end position="402"/>
    </location>
</feature>
<dbReference type="NCBIfam" id="TIGR00540">
    <property type="entry name" value="TPR_hemY_coli"/>
    <property type="match status" value="1"/>
</dbReference>
<keyword evidence="9" id="KW-0627">Porphyrin biosynthesis</keyword>
<dbReference type="InterPro" id="IPR011990">
    <property type="entry name" value="TPR-like_helical_dom_sf"/>
</dbReference>
<dbReference type="InterPro" id="IPR005254">
    <property type="entry name" value="Heme_biosyn_assoc_TPR_pro"/>
</dbReference>
<keyword evidence="4" id="KW-1003">Cell membrane</keyword>
<evidence type="ECO:0000256" key="9">
    <source>
        <dbReference type="ARBA" id="ARBA00023244"/>
    </source>
</evidence>
<accession>A0A142B7F3</accession>
<dbReference type="AlphaFoldDB" id="A0A142B7F3"/>
<dbReference type="OrthoDB" id="7053339at2"/>
<evidence type="ECO:0000256" key="2">
    <source>
        <dbReference type="ARBA" id="ARBA00004429"/>
    </source>
</evidence>
<gene>
    <name evidence="13" type="primary">hemY</name>
    <name evidence="13" type="ORF">EZMO1_0428</name>
</gene>
<name>A0A142B7F3_9GAMM</name>
<protein>
    <submittedName>
        <fullName evidence="13">Heme biosynthesis protein</fullName>
    </submittedName>
</protein>
<keyword evidence="5" id="KW-0997">Cell inner membrane</keyword>
<organism evidence="13 14">
    <name type="scientific">Endozoicomonas montiporae CL-33</name>
    <dbReference type="NCBI Taxonomy" id="570277"/>
    <lineage>
        <taxon>Bacteria</taxon>
        <taxon>Pseudomonadati</taxon>
        <taxon>Pseudomonadota</taxon>
        <taxon>Gammaproteobacteria</taxon>
        <taxon>Oceanospirillales</taxon>
        <taxon>Endozoicomonadaceae</taxon>
        <taxon>Endozoicomonas</taxon>
    </lineage>
</organism>
<evidence type="ECO:0000256" key="10">
    <source>
        <dbReference type="PROSITE-ProRule" id="PRU00339"/>
    </source>
</evidence>
<dbReference type="RefSeq" id="WP_034879398.1">
    <property type="nucleotide sequence ID" value="NZ_CP013251.1"/>
</dbReference>
<dbReference type="PATRIC" id="fig|570277.3.peg.454"/>
<dbReference type="InterPro" id="IPR019734">
    <property type="entry name" value="TPR_rpt"/>
</dbReference>
<reference evidence="13 14" key="1">
    <citation type="journal article" date="2016" name="Front. Microbiol.">
        <title>Genomic Insight into the Host-Endosymbiont Relationship of Endozoicomonas montiporae CL-33(T) with its Coral Host.</title>
        <authorList>
            <person name="Ding J.-Y."/>
            <person name="Shiu J.-H."/>
            <person name="Chen W.-M."/>
            <person name="Chiang Y.-R."/>
            <person name="Tang S.-L."/>
        </authorList>
    </citation>
    <scope>NUCLEOTIDE SEQUENCE [LARGE SCALE GENOMIC DNA]</scope>
    <source>
        <strain evidence="13 14">CL-33</strain>
    </source>
</reference>
<dbReference type="Gene3D" id="1.25.40.10">
    <property type="entry name" value="Tetratricopeptide repeat domain"/>
    <property type="match status" value="2"/>
</dbReference>
<dbReference type="GO" id="GO:0042168">
    <property type="term" value="P:heme metabolic process"/>
    <property type="evidence" value="ECO:0007669"/>
    <property type="project" value="InterPro"/>
</dbReference>
<keyword evidence="10" id="KW-0802">TPR repeat</keyword>
<dbReference type="EMBL" id="CP013251">
    <property type="protein sequence ID" value="AMO54679.1"/>
    <property type="molecule type" value="Genomic_DNA"/>
</dbReference>
<dbReference type="KEGG" id="emp:EZMO1_0428"/>
<evidence type="ECO:0000256" key="11">
    <source>
        <dbReference type="SAM" id="Phobius"/>
    </source>
</evidence>
<comment type="pathway">
    <text evidence="3">Porphyrin-containing compound metabolism; protoheme biosynthesis.</text>
</comment>
<feature type="transmembrane region" description="Helical" evidence="11">
    <location>
        <begin position="41"/>
        <end position="66"/>
    </location>
</feature>